<evidence type="ECO:0000256" key="5">
    <source>
        <dbReference type="ARBA" id="ARBA00023006"/>
    </source>
</evidence>
<evidence type="ECO:0000313" key="8">
    <source>
        <dbReference type="Proteomes" id="UP000735302"/>
    </source>
</evidence>
<keyword evidence="4" id="KW-0833">Ubl conjugation pathway</keyword>
<dbReference type="GO" id="GO:0000045">
    <property type="term" value="P:autophagosome assembly"/>
    <property type="evidence" value="ECO:0007669"/>
    <property type="project" value="TreeGrafter"/>
</dbReference>
<evidence type="ECO:0000313" key="7">
    <source>
        <dbReference type="EMBL" id="GFO18860.1"/>
    </source>
</evidence>
<evidence type="ECO:0000256" key="4">
    <source>
        <dbReference type="ARBA" id="ARBA00022786"/>
    </source>
</evidence>
<dbReference type="GO" id="GO:0032446">
    <property type="term" value="P:protein modification by small protein conjugation"/>
    <property type="evidence" value="ECO:0007669"/>
    <property type="project" value="TreeGrafter"/>
</dbReference>
<dbReference type="GO" id="GO:0000422">
    <property type="term" value="P:autophagy of mitochondrion"/>
    <property type="evidence" value="ECO:0007669"/>
    <property type="project" value="TreeGrafter"/>
</dbReference>
<evidence type="ECO:0000256" key="6">
    <source>
        <dbReference type="ARBA" id="ARBA00029833"/>
    </source>
</evidence>
<keyword evidence="8" id="KW-1185">Reference proteome</keyword>
<evidence type="ECO:0000256" key="3">
    <source>
        <dbReference type="ARBA" id="ARBA00022679"/>
    </source>
</evidence>
<name>A0AAV4BH62_9GAST</name>
<dbReference type="PANTHER" id="PTHR14957:SF1">
    <property type="entry name" value="UBIQUITIN-LIKE-CONJUGATING ENZYME ATG10"/>
    <property type="match status" value="1"/>
</dbReference>
<dbReference type="Pfam" id="PF03987">
    <property type="entry name" value="Autophagy_act_C"/>
    <property type="match status" value="1"/>
</dbReference>
<dbReference type="AlphaFoldDB" id="A0AAV4BH62"/>
<dbReference type="PANTHER" id="PTHR14957">
    <property type="entry name" value="UBIQUITIN-LIKE-CONJUGATING ENZYME ATG10"/>
    <property type="match status" value="1"/>
</dbReference>
<comment type="caution">
    <text evidence="7">The sequence shown here is derived from an EMBL/GenBank/DDBJ whole genome shotgun (WGS) entry which is preliminary data.</text>
</comment>
<dbReference type="InterPro" id="IPR007135">
    <property type="entry name" value="Atg3/Atg10"/>
</dbReference>
<sequence>MGTGLMSLAEFEHQVKRFVNISNRINDDWQLVRANNGSLYMMKKNVVEAPQSFSSNKEMPFEPMDASKSCAVTRENDPVLTSCASPLRTITSHVSFAKDIAKQSETTTNIPLLAGAPNASTQNHALQLEQKTNVIEVGKHSDNKAKSTLSPKTFHAIPENELQHEDRMCHIFQDQERGSELLLASQNQAAVSPIAWIQTAHLVHSPDNQGALAIQERSNTKIKEAEVFLDRHQLENVGTAGQSSINTYSTCLEDMESEMESDTEDDAFMLMCQQQGTPLTYEYHVVYSESYCVPVLYFNVFTPDGKLLPLNEVWKLCPQSYQSFIEENKWATLTQQEHPLLGRPYLQLHPCHTGDLMAQVTRGKGKEQGKHYLATWLSTVGPLTALQISPAYIFE</sequence>
<dbReference type="Proteomes" id="UP000735302">
    <property type="component" value="Unassembled WGS sequence"/>
</dbReference>
<keyword evidence="3" id="KW-0808">Transferase</keyword>
<gene>
    <name evidence="7" type="ORF">PoB_004536500</name>
</gene>
<dbReference type="EMBL" id="BLXT01004995">
    <property type="protein sequence ID" value="GFO18860.1"/>
    <property type="molecule type" value="Genomic_DNA"/>
</dbReference>
<protein>
    <recommendedName>
        <fullName evidence="2">Ubiquitin-like-conjugating enzyme ATG10</fullName>
    </recommendedName>
    <alternativeName>
        <fullName evidence="6">Autophagy-related protein 10</fullName>
    </alternativeName>
</protein>
<dbReference type="GO" id="GO:0005829">
    <property type="term" value="C:cytosol"/>
    <property type="evidence" value="ECO:0007669"/>
    <property type="project" value="TreeGrafter"/>
</dbReference>
<evidence type="ECO:0000256" key="2">
    <source>
        <dbReference type="ARBA" id="ARBA00021099"/>
    </source>
</evidence>
<keyword evidence="5" id="KW-0072">Autophagy</keyword>
<organism evidence="7 8">
    <name type="scientific">Plakobranchus ocellatus</name>
    <dbReference type="NCBI Taxonomy" id="259542"/>
    <lineage>
        <taxon>Eukaryota</taxon>
        <taxon>Metazoa</taxon>
        <taxon>Spiralia</taxon>
        <taxon>Lophotrochozoa</taxon>
        <taxon>Mollusca</taxon>
        <taxon>Gastropoda</taxon>
        <taxon>Heterobranchia</taxon>
        <taxon>Euthyneura</taxon>
        <taxon>Panpulmonata</taxon>
        <taxon>Sacoglossa</taxon>
        <taxon>Placobranchoidea</taxon>
        <taxon>Plakobranchidae</taxon>
        <taxon>Plakobranchus</taxon>
    </lineage>
</organism>
<evidence type="ECO:0000256" key="1">
    <source>
        <dbReference type="ARBA" id="ARBA00005696"/>
    </source>
</evidence>
<comment type="similarity">
    <text evidence="1">Belongs to the ATG10 family.</text>
</comment>
<accession>A0AAV4BH62</accession>
<reference evidence="7 8" key="1">
    <citation type="journal article" date="2021" name="Elife">
        <title>Chloroplast acquisition without the gene transfer in kleptoplastic sea slugs, Plakobranchus ocellatus.</title>
        <authorList>
            <person name="Maeda T."/>
            <person name="Takahashi S."/>
            <person name="Yoshida T."/>
            <person name="Shimamura S."/>
            <person name="Takaki Y."/>
            <person name="Nagai Y."/>
            <person name="Toyoda A."/>
            <person name="Suzuki Y."/>
            <person name="Arimoto A."/>
            <person name="Ishii H."/>
            <person name="Satoh N."/>
            <person name="Nishiyama T."/>
            <person name="Hasebe M."/>
            <person name="Maruyama T."/>
            <person name="Minagawa J."/>
            <person name="Obokata J."/>
            <person name="Shigenobu S."/>
        </authorList>
    </citation>
    <scope>NUCLEOTIDE SEQUENCE [LARGE SCALE GENOMIC DNA]</scope>
</reference>
<proteinExistence type="inferred from homology"/>
<dbReference type="GO" id="GO:0061651">
    <property type="term" value="F:Atg12 conjugating enzyme activity"/>
    <property type="evidence" value="ECO:0007669"/>
    <property type="project" value="TreeGrafter"/>
</dbReference>
<dbReference type="Gene3D" id="3.30.1460.50">
    <property type="match status" value="1"/>
</dbReference>